<keyword evidence="3" id="KW-1185">Reference proteome</keyword>
<sequence>MGGNLFWATIAEMLMQLIANKRLAIDSQRENRFPLDAFWEMGIYSGAKTTGFIEWAKIQFSHRWVNWESICPAVGNYRRSWESIESVLGNYPAEDGEEHGGSRMRGRMGSLGKAGRKGRKGPFFLVPAREFRYNA</sequence>
<evidence type="ECO:0000313" key="3">
    <source>
        <dbReference type="Proteomes" id="UP000315750"/>
    </source>
</evidence>
<reference evidence="2 3" key="1">
    <citation type="submission" date="2019-02" db="EMBL/GenBank/DDBJ databases">
        <title>Deep-cultivation of Planctomycetes and their phenomic and genomic characterization uncovers novel biology.</title>
        <authorList>
            <person name="Wiegand S."/>
            <person name="Jogler M."/>
            <person name="Boedeker C."/>
            <person name="Pinto D."/>
            <person name="Vollmers J."/>
            <person name="Rivas-Marin E."/>
            <person name="Kohn T."/>
            <person name="Peeters S.H."/>
            <person name="Heuer A."/>
            <person name="Rast P."/>
            <person name="Oberbeckmann S."/>
            <person name="Bunk B."/>
            <person name="Jeske O."/>
            <person name="Meyerdierks A."/>
            <person name="Storesund J.E."/>
            <person name="Kallscheuer N."/>
            <person name="Luecker S."/>
            <person name="Lage O.M."/>
            <person name="Pohl T."/>
            <person name="Merkel B.J."/>
            <person name="Hornburger P."/>
            <person name="Mueller R.-W."/>
            <person name="Bruemmer F."/>
            <person name="Labrenz M."/>
            <person name="Spormann A.M."/>
            <person name="Op den Camp H."/>
            <person name="Overmann J."/>
            <person name="Amann R."/>
            <person name="Jetten M.S.M."/>
            <person name="Mascher T."/>
            <person name="Medema M.H."/>
            <person name="Devos D.P."/>
            <person name="Kaster A.-K."/>
            <person name="Ovreas L."/>
            <person name="Rohde M."/>
            <person name="Galperin M.Y."/>
            <person name="Jogler C."/>
        </authorList>
    </citation>
    <scope>NUCLEOTIDE SEQUENCE [LARGE SCALE GENOMIC DNA]</scope>
    <source>
        <strain evidence="2 3">Pan181</strain>
    </source>
</reference>
<dbReference type="KEGG" id="amuc:Pan181_00160"/>
<dbReference type="Proteomes" id="UP000315750">
    <property type="component" value="Chromosome"/>
</dbReference>
<protein>
    <submittedName>
        <fullName evidence="2">Uncharacterized protein</fullName>
    </submittedName>
</protein>
<gene>
    <name evidence="2" type="ORF">Pan181_00160</name>
</gene>
<dbReference type="EMBL" id="CP036278">
    <property type="protein sequence ID" value="QDU53838.1"/>
    <property type="molecule type" value="Genomic_DNA"/>
</dbReference>
<evidence type="ECO:0000313" key="2">
    <source>
        <dbReference type="EMBL" id="QDU53838.1"/>
    </source>
</evidence>
<dbReference type="AlphaFoldDB" id="A0A518AGJ5"/>
<organism evidence="2 3">
    <name type="scientific">Aeoliella mucimassa</name>
    <dbReference type="NCBI Taxonomy" id="2527972"/>
    <lineage>
        <taxon>Bacteria</taxon>
        <taxon>Pseudomonadati</taxon>
        <taxon>Planctomycetota</taxon>
        <taxon>Planctomycetia</taxon>
        <taxon>Pirellulales</taxon>
        <taxon>Lacipirellulaceae</taxon>
        <taxon>Aeoliella</taxon>
    </lineage>
</organism>
<proteinExistence type="predicted"/>
<name>A0A518AGJ5_9BACT</name>
<feature type="region of interest" description="Disordered" evidence="1">
    <location>
        <begin position="95"/>
        <end position="117"/>
    </location>
</feature>
<accession>A0A518AGJ5</accession>
<evidence type="ECO:0000256" key="1">
    <source>
        <dbReference type="SAM" id="MobiDB-lite"/>
    </source>
</evidence>